<name>A0A245ZFS5_9SPHN</name>
<keyword evidence="2 4" id="KW-0238">DNA-binding</keyword>
<dbReference type="InterPro" id="IPR044068">
    <property type="entry name" value="CB"/>
</dbReference>
<dbReference type="OrthoDB" id="7615137at2"/>
<dbReference type="InterPro" id="IPR011010">
    <property type="entry name" value="DNA_brk_join_enz"/>
</dbReference>
<evidence type="ECO:0000259" key="6">
    <source>
        <dbReference type="PROSITE" id="PS51900"/>
    </source>
</evidence>
<dbReference type="InterPro" id="IPR002104">
    <property type="entry name" value="Integrase_catalytic"/>
</dbReference>
<comment type="caution">
    <text evidence="7">The sequence shown here is derived from an EMBL/GenBank/DDBJ whole genome shotgun (WGS) entry which is preliminary data.</text>
</comment>
<dbReference type="Pfam" id="PF00589">
    <property type="entry name" value="Phage_integrase"/>
    <property type="match status" value="1"/>
</dbReference>
<dbReference type="AlphaFoldDB" id="A0A245ZFS5"/>
<evidence type="ECO:0000256" key="3">
    <source>
        <dbReference type="ARBA" id="ARBA00023172"/>
    </source>
</evidence>
<evidence type="ECO:0000256" key="2">
    <source>
        <dbReference type="ARBA" id="ARBA00023125"/>
    </source>
</evidence>
<dbReference type="CDD" id="cd00796">
    <property type="entry name" value="INT_Rci_Hp1_C"/>
    <property type="match status" value="1"/>
</dbReference>
<feature type="domain" description="Tyr recombinase" evidence="5">
    <location>
        <begin position="161"/>
        <end position="326"/>
    </location>
</feature>
<dbReference type="EMBL" id="NBBJ01000005">
    <property type="protein sequence ID" value="OWK28600.1"/>
    <property type="molecule type" value="Genomic_DNA"/>
</dbReference>
<dbReference type="InterPro" id="IPR013762">
    <property type="entry name" value="Integrase-like_cat_sf"/>
</dbReference>
<keyword evidence="1" id="KW-0229">DNA integration</keyword>
<dbReference type="PANTHER" id="PTHR30349:SF94">
    <property type="entry name" value="INTEGRASE_RECOMBINASE HI_1414-RELATED"/>
    <property type="match status" value="1"/>
</dbReference>
<evidence type="ECO:0000313" key="7">
    <source>
        <dbReference type="EMBL" id="OWK28600.1"/>
    </source>
</evidence>
<keyword evidence="3" id="KW-0233">DNA recombination</keyword>
<evidence type="ECO:0000256" key="4">
    <source>
        <dbReference type="PROSITE-ProRule" id="PRU01248"/>
    </source>
</evidence>
<accession>A0A245ZFS5</accession>
<sequence>MATITKRKNGWFAQIRRQGYEPEYKTFRLKSEAQKWAREREARIDQGGPAVSHRILRETTLGDLIRRYIGEVTPSKLSAESERLRLSKLLAAPMCDIALSDLTSAPIAAYRDARAKVVKPGTIARELGLLRTIVEVARRDWGIGLATNVMSQVRRIPVKNARDRRLNPGEYERLMIALQSTRNKLIRPAVMLAIETGLRRGELLNLRWREIDISRRTAHIPHTKTGYARTIPLTDAALSVLAIIPREEDKLFHITAMSLRLAWNRVRERAGMPDLNFHDLRHEAISRFAEMGLTTVELAVISGHRDMRMLMRYTHLKPADLARKLAGRSWSSDAGAALPQPPCAASTTPA</sequence>
<dbReference type="PROSITE" id="PS51900">
    <property type="entry name" value="CB"/>
    <property type="match status" value="1"/>
</dbReference>
<organism evidence="7 8">
    <name type="scientific">Sphingomonas mucosissima</name>
    <dbReference type="NCBI Taxonomy" id="370959"/>
    <lineage>
        <taxon>Bacteria</taxon>
        <taxon>Pseudomonadati</taxon>
        <taxon>Pseudomonadota</taxon>
        <taxon>Alphaproteobacteria</taxon>
        <taxon>Sphingomonadales</taxon>
        <taxon>Sphingomonadaceae</taxon>
        <taxon>Sphingomonas</taxon>
    </lineage>
</organism>
<keyword evidence="8" id="KW-1185">Reference proteome</keyword>
<dbReference type="RefSeq" id="WP_088334550.1">
    <property type="nucleotide sequence ID" value="NZ_NBBJ01000005.1"/>
</dbReference>
<dbReference type="SUPFAM" id="SSF56349">
    <property type="entry name" value="DNA breaking-rejoining enzymes"/>
    <property type="match status" value="1"/>
</dbReference>
<dbReference type="PROSITE" id="PS51898">
    <property type="entry name" value="TYR_RECOMBINASE"/>
    <property type="match status" value="1"/>
</dbReference>
<dbReference type="InterPro" id="IPR050090">
    <property type="entry name" value="Tyrosine_recombinase_XerCD"/>
</dbReference>
<dbReference type="Proteomes" id="UP000197783">
    <property type="component" value="Unassembled WGS sequence"/>
</dbReference>
<gene>
    <name evidence="7" type="ORF">SPMU_28620</name>
</gene>
<dbReference type="GO" id="GO:0006310">
    <property type="term" value="P:DNA recombination"/>
    <property type="evidence" value="ECO:0007669"/>
    <property type="project" value="UniProtKB-KW"/>
</dbReference>
<feature type="domain" description="Core-binding (CB)" evidence="6">
    <location>
        <begin position="59"/>
        <end position="138"/>
    </location>
</feature>
<dbReference type="GO" id="GO:0015074">
    <property type="term" value="P:DNA integration"/>
    <property type="evidence" value="ECO:0007669"/>
    <property type="project" value="UniProtKB-KW"/>
</dbReference>
<evidence type="ECO:0000259" key="5">
    <source>
        <dbReference type="PROSITE" id="PS51898"/>
    </source>
</evidence>
<dbReference type="GO" id="GO:0003677">
    <property type="term" value="F:DNA binding"/>
    <property type="evidence" value="ECO:0007669"/>
    <property type="project" value="UniProtKB-UniRule"/>
</dbReference>
<protein>
    <submittedName>
        <fullName evidence="7">Putative prophage phiRv2 integrase</fullName>
    </submittedName>
</protein>
<evidence type="ECO:0000313" key="8">
    <source>
        <dbReference type="Proteomes" id="UP000197783"/>
    </source>
</evidence>
<dbReference type="PANTHER" id="PTHR30349">
    <property type="entry name" value="PHAGE INTEGRASE-RELATED"/>
    <property type="match status" value="1"/>
</dbReference>
<proteinExistence type="predicted"/>
<evidence type="ECO:0000256" key="1">
    <source>
        <dbReference type="ARBA" id="ARBA00022908"/>
    </source>
</evidence>
<dbReference type="Gene3D" id="1.10.443.10">
    <property type="entry name" value="Intergrase catalytic core"/>
    <property type="match status" value="1"/>
</dbReference>
<reference evidence="7 8" key="1">
    <citation type="submission" date="2017-03" db="EMBL/GenBank/DDBJ databases">
        <title>Genome sequence of Sphingomonas mucosissima DSM 17494.</title>
        <authorList>
            <person name="Poehlein A."/>
            <person name="Wuebbeler J.H."/>
            <person name="Steinbuechel A."/>
            <person name="Daniel R."/>
        </authorList>
    </citation>
    <scope>NUCLEOTIDE SEQUENCE [LARGE SCALE GENOMIC DNA]</scope>
    <source>
        <strain evidence="7 8">DSM 17494</strain>
    </source>
</reference>